<feature type="binding site" evidence="1">
    <location>
        <position position="66"/>
    </location>
    <ligand>
        <name>substrate</name>
    </ligand>
</feature>
<dbReference type="RefSeq" id="WP_125127944.1">
    <property type="nucleotide sequence ID" value="NZ_RHJS01000002.1"/>
</dbReference>
<dbReference type="InterPro" id="IPR011004">
    <property type="entry name" value="Trimer_LpxA-like_sf"/>
</dbReference>
<dbReference type="Gene3D" id="3.40.50.20">
    <property type="match status" value="1"/>
</dbReference>
<dbReference type="NCBIfam" id="TIGR03570">
    <property type="entry name" value="NeuD_NnaD"/>
    <property type="match status" value="1"/>
</dbReference>
<dbReference type="AlphaFoldDB" id="A0A3R8KYH4"/>
<reference evidence="3" key="1">
    <citation type="submission" date="2018-10" db="EMBL/GenBank/DDBJ databases">
        <title>Schaedlerella arabinophila gen. nov. sp. nov., isolated from the mouse intestinal tract and comparative analysis with the genome of the closely related altered Schaedler flora strain ASF502.</title>
        <authorList>
            <person name="Miyake S."/>
            <person name="Soh M."/>
            <person name="Seedorf H."/>
        </authorList>
    </citation>
    <scope>NUCLEOTIDE SEQUENCE [LARGE SCALE GENOMIC DNA]</scope>
    <source>
        <strain evidence="3">DSM 106076</strain>
    </source>
</reference>
<organism evidence="3 4">
    <name type="scientific">Schaedlerella arabinosiphila</name>
    <dbReference type="NCBI Taxonomy" id="2044587"/>
    <lineage>
        <taxon>Bacteria</taxon>
        <taxon>Bacillati</taxon>
        <taxon>Bacillota</taxon>
        <taxon>Clostridia</taxon>
        <taxon>Lachnospirales</taxon>
        <taxon>Lachnospiraceae</taxon>
        <taxon>Schaedlerella</taxon>
    </lineage>
</organism>
<keyword evidence="4" id="KW-1185">Reference proteome</keyword>
<proteinExistence type="predicted"/>
<accession>A0A3R8KYH4</accession>
<dbReference type="InterPro" id="IPR020019">
    <property type="entry name" value="AcTrfase_PglD-like"/>
</dbReference>
<dbReference type="Gene3D" id="2.160.10.10">
    <property type="entry name" value="Hexapeptide repeat proteins"/>
    <property type="match status" value="1"/>
</dbReference>
<name>A0A3R8KYH4_9FIRM</name>
<dbReference type="CDD" id="cd03360">
    <property type="entry name" value="LbH_AT_putative"/>
    <property type="match status" value="1"/>
</dbReference>
<dbReference type="PANTHER" id="PTHR43300">
    <property type="entry name" value="ACETYLTRANSFERASE"/>
    <property type="match status" value="1"/>
</dbReference>
<evidence type="ECO:0000313" key="4">
    <source>
        <dbReference type="Proteomes" id="UP000274920"/>
    </source>
</evidence>
<dbReference type="InterPro" id="IPR041561">
    <property type="entry name" value="PglD_N"/>
</dbReference>
<sequence length="213" mass="23241">MEKLIIIGAGGYAKSVLDSIDYYNYKVAGFVDEFSSNTEHLGYPMLASSIEELINAEQYFYFIAIGNNYHRKRWYDKLKERRLRLINVVDKSALVSQRATIGNGCFIGKMAIVNSKSIVCDDCIVNSKALIEHGCYVSDHANISTNSVINGDVCVGTGSFLGSCSVTRGQLKIGNWVTVGAGAVVVDNVEDNKIVAGVPARIIKDCNNGEELI</sequence>
<evidence type="ECO:0000256" key="1">
    <source>
        <dbReference type="PIRSR" id="PIRSR620019-2"/>
    </source>
</evidence>
<dbReference type="Pfam" id="PF17836">
    <property type="entry name" value="PglD_N"/>
    <property type="match status" value="1"/>
</dbReference>
<evidence type="ECO:0000313" key="3">
    <source>
        <dbReference type="EMBL" id="RRK32479.1"/>
    </source>
</evidence>
<dbReference type="InterPro" id="IPR050179">
    <property type="entry name" value="Trans_hexapeptide_repeat"/>
</dbReference>
<dbReference type="SUPFAM" id="SSF51161">
    <property type="entry name" value="Trimeric LpxA-like enzymes"/>
    <property type="match status" value="1"/>
</dbReference>
<feature type="domain" description="PglD N-terminal" evidence="2">
    <location>
        <begin position="3"/>
        <end position="78"/>
    </location>
</feature>
<dbReference type="EMBL" id="RHJS01000002">
    <property type="protein sequence ID" value="RRK32479.1"/>
    <property type="molecule type" value="Genomic_DNA"/>
</dbReference>
<protein>
    <submittedName>
        <fullName evidence="3">Shikimate dehydrogenase</fullName>
    </submittedName>
</protein>
<dbReference type="PANTHER" id="PTHR43300:SF7">
    <property type="entry name" value="UDP-N-ACETYLBACILLOSAMINE N-ACETYLTRANSFERASE"/>
    <property type="match status" value="1"/>
</dbReference>
<comment type="caution">
    <text evidence="3">The sequence shown here is derived from an EMBL/GenBank/DDBJ whole genome shotgun (WGS) entry which is preliminary data.</text>
</comment>
<gene>
    <name evidence="3" type="ORF">EBB54_14755</name>
</gene>
<evidence type="ECO:0000259" key="2">
    <source>
        <dbReference type="Pfam" id="PF17836"/>
    </source>
</evidence>
<dbReference type="Proteomes" id="UP000274920">
    <property type="component" value="Unassembled WGS sequence"/>
</dbReference>